<feature type="modified residue" description="4-aspartylphosphate" evidence="6">
    <location>
        <position position="816"/>
    </location>
</feature>
<evidence type="ECO:0000313" key="12">
    <source>
        <dbReference type="Proteomes" id="UP000289411"/>
    </source>
</evidence>
<dbReference type="CDD" id="cd00130">
    <property type="entry name" value="PAS"/>
    <property type="match status" value="1"/>
</dbReference>
<dbReference type="SMART" id="SM00448">
    <property type="entry name" value="REC"/>
    <property type="match status" value="1"/>
</dbReference>
<dbReference type="InterPro" id="IPR005467">
    <property type="entry name" value="His_kinase_dom"/>
</dbReference>
<proteinExistence type="predicted"/>
<sequence>MRSRAEPRRDRAGAPILWHGRTEALDWRRVVENRQALLLDLADRFRAATERHDIVATATAALGREIGAARVVYAEIDLAHHEATVEAEWSRAEPAVPPGDAPEPEGRPAPVTVPLERLALGRRAEFEAGMTVVASDAATGAGLAVPLIRDGRLRALFHVAAEGPRAWLPEEVALVEDVATRSWDALERIASAAILRRNQARQSFLLVLGDRLREAVDVAEITEITAEALGRQLHVARAGYGEVSLDGASLAFATGWSDGGVPPLVGTLPFASLGAAPGEDLRRGLTAVFEGGGGAEVPLVAGVDTVMAVPLIRDGRLRAVLTAGRRDRHRWTAEEIALVGEVAARMWEALERARAEAALLDLNATLESRVGQRTAELASSEARFRTLFENAPAVIVLIRVGPDGQPVFEAVNAAAEAFMGRPASDIIGRDVAAVAGPGDPLRERSLECAATGQPVQYETSLEVEGEVRTAESVLAPLAIDGGEGQMLIAISRDITAQRSIEEQLRQAQKMEAIGQLTGGIAHDFNNLLTGIIGSLALMQKRLAQGRTETLERYAGLALASANRAAALTHRLLAFSRRQPLEAKAVDANALVVSMEDLLRRTIGESIVFQSVETPGLWPTLCDPHQLENALLNLAINARDAMPDGGRLTIETANAVLDEAYVAREPGVAAGQYVMLSVTDTGTGMPPDVMARAFDPFFTTKPIGQGTGLGLSMIYGFVKQSDGHIKIYSEPGQGTSIKIFLPRSQGAGEAAQPEAGEAAPRAEEGDTVLVVEDDVTVRDLVLEVLRELGYTALQAPDGPAGLALLRSARRVDLLVTDVGLPGMNGRQLADQARAARPDLKVLFITGYAENAAFGNGHLDPDMQMMTKPFAVDALAKRIRAMIRHG</sequence>
<keyword evidence="12" id="KW-1185">Reference proteome</keyword>
<dbReference type="InterPro" id="IPR003594">
    <property type="entry name" value="HATPase_dom"/>
</dbReference>
<dbReference type="Pfam" id="PF00072">
    <property type="entry name" value="Response_reg"/>
    <property type="match status" value="1"/>
</dbReference>
<dbReference type="CDD" id="cd18161">
    <property type="entry name" value="REC_hyHK_blue-like"/>
    <property type="match status" value="1"/>
</dbReference>
<evidence type="ECO:0000259" key="9">
    <source>
        <dbReference type="PROSITE" id="PS50110"/>
    </source>
</evidence>
<keyword evidence="5" id="KW-0418">Kinase</keyword>
<dbReference type="SMART" id="SM00065">
    <property type="entry name" value="GAF"/>
    <property type="match status" value="2"/>
</dbReference>
<dbReference type="GO" id="GO:0000155">
    <property type="term" value="F:phosphorelay sensor kinase activity"/>
    <property type="evidence" value="ECO:0007669"/>
    <property type="project" value="InterPro"/>
</dbReference>
<dbReference type="InterPro" id="IPR004358">
    <property type="entry name" value="Sig_transdc_His_kin-like_C"/>
</dbReference>
<dbReference type="Gene3D" id="3.30.450.20">
    <property type="entry name" value="PAS domain"/>
    <property type="match status" value="1"/>
</dbReference>
<dbReference type="SUPFAM" id="SSF47384">
    <property type="entry name" value="Homodimeric domain of signal transducing histidine kinase"/>
    <property type="match status" value="1"/>
</dbReference>
<organism evidence="11 12">
    <name type="scientific">Lichenibacterium ramalinae</name>
    <dbReference type="NCBI Taxonomy" id="2316527"/>
    <lineage>
        <taxon>Bacteria</taxon>
        <taxon>Pseudomonadati</taxon>
        <taxon>Pseudomonadota</taxon>
        <taxon>Alphaproteobacteria</taxon>
        <taxon>Hyphomicrobiales</taxon>
        <taxon>Lichenihabitantaceae</taxon>
        <taxon>Lichenibacterium</taxon>
    </lineage>
</organism>
<dbReference type="PANTHER" id="PTHR43065:SF42">
    <property type="entry name" value="TWO-COMPONENT SENSOR PPRA"/>
    <property type="match status" value="1"/>
</dbReference>
<evidence type="ECO:0000256" key="3">
    <source>
        <dbReference type="ARBA" id="ARBA00022553"/>
    </source>
</evidence>
<feature type="region of interest" description="Disordered" evidence="7">
    <location>
        <begin position="89"/>
        <end position="110"/>
    </location>
</feature>
<dbReference type="SMART" id="SM00091">
    <property type="entry name" value="PAS"/>
    <property type="match status" value="1"/>
</dbReference>
<dbReference type="EMBL" id="QYBC01000007">
    <property type="protein sequence ID" value="RYB05376.1"/>
    <property type="molecule type" value="Genomic_DNA"/>
</dbReference>
<gene>
    <name evidence="11" type="ORF">D3272_10075</name>
</gene>
<protein>
    <recommendedName>
        <fullName evidence="2">histidine kinase</fullName>
        <ecNumber evidence="2">2.7.13.3</ecNumber>
    </recommendedName>
</protein>
<dbReference type="EC" id="2.7.13.3" evidence="2"/>
<dbReference type="CDD" id="cd16919">
    <property type="entry name" value="HATPase_CckA-like"/>
    <property type="match status" value="1"/>
</dbReference>
<keyword evidence="3 6" id="KW-0597">Phosphoprotein</keyword>
<dbReference type="InterPro" id="IPR011006">
    <property type="entry name" value="CheY-like_superfamily"/>
</dbReference>
<keyword evidence="4" id="KW-0808">Transferase</keyword>
<evidence type="ECO:0000259" key="8">
    <source>
        <dbReference type="PROSITE" id="PS50109"/>
    </source>
</evidence>
<dbReference type="PRINTS" id="PR00344">
    <property type="entry name" value="BCTRLSENSOR"/>
</dbReference>
<dbReference type="PROSITE" id="PS50110">
    <property type="entry name" value="RESPONSE_REGULATORY"/>
    <property type="match status" value="1"/>
</dbReference>
<name>A0A4Q2REH7_9HYPH</name>
<dbReference type="PROSITE" id="PS50113">
    <property type="entry name" value="PAC"/>
    <property type="match status" value="1"/>
</dbReference>
<reference evidence="11 12" key="1">
    <citation type="submission" date="2018-09" db="EMBL/GenBank/DDBJ databases">
        <authorList>
            <person name="Grouzdev D.S."/>
            <person name="Krutkina M.S."/>
        </authorList>
    </citation>
    <scope>NUCLEOTIDE SEQUENCE [LARGE SCALE GENOMIC DNA]</scope>
    <source>
        <strain evidence="11 12">RmlP001</strain>
    </source>
</reference>
<dbReference type="Pfam" id="PF02518">
    <property type="entry name" value="HATPase_c"/>
    <property type="match status" value="1"/>
</dbReference>
<accession>A0A4Q2REH7</accession>
<dbReference type="PANTHER" id="PTHR43065">
    <property type="entry name" value="SENSOR HISTIDINE KINASE"/>
    <property type="match status" value="1"/>
</dbReference>
<feature type="domain" description="Response regulatory" evidence="9">
    <location>
        <begin position="766"/>
        <end position="881"/>
    </location>
</feature>
<dbReference type="SMART" id="SM00387">
    <property type="entry name" value="HATPase_c"/>
    <property type="match status" value="1"/>
</dbReference>
<dbReference type="InterPro" id="IPR003018">
    <property type="entry name" value="GAF"/>
</dbReference>
<dbReference type="Pfam" id="PF00512">
    <property type="entry name" value="HisKA"/>
    <property type="match status" value="1"/>
</dbReference>
<evidence type="ECO:0000256" key="6">
    <source>
        <dbReference type="PROSITE-ProRule" id="PRU00169"/>
    </source>
</evidence>
<evidence type="ECO:0000256" key="4">
    <source>
        <dbReference type="ARBA" id="ARBA00022679"/>
    </source>
</evidence>
<dbReference type="SUPFAM" id="SSF55874">
    <property type="entry name" value="ATPase domain of HSP90 chaperone/DNA topoisomerase II/histidine kinase"/>
    <property type="match status" value="1"/>
</dbReference>
<dbReference type="Gene3D" id="3.40.50.2300">
    <property type="match status" value="1"/>
</dbReference>
<evidence type="ECO:0000313" key="11">
    <source>
        <dbReference type="EMBL" id="RYB05376.1"/>
    </source>
</evidence>
<comment type="catalytic activity">
    <reaction evidence="1">
        <text>ATP + protein L-histidine = ADP + protein N-phospho-L-histidine.</text>
        <dbReference type="EC" id="2.7.13.3"/>
    </reaction>
</comment>
<feature type="domain" description="Histidine kinase" evidence="8">
    <location>
        <begin position="519"/>
        <end position="744"/>
    </location>
</feature>
<dbReference type="InterPro" id="IPR029016">
    <property type="entry name" value="GAF-like_dom_sf"/>
</dbReference>
<dbReference type="Gene3D" id="3.30.565.10">
    <property type="entry name" value="Histidine kinase-like ATPase, C-terminal domain"/>
    <property type="match status" value="1"/>
</dbReference>
<evidence type="ECO:0000256" key="5">
    <source>
        <dbReference type="ARBA" id="ARBA00022777"/>
    </source>
</evidence>
<dbReference type="OrthoDB" id="9796100at2"/>
<dbReference type="NCBIfam" id="TIGR00229">
    <property type="entry name" value="sensory_box"/>
    <property type="match status" value="1"/>
</dbReference>
<dbReference type="InterPro" id="IPR000014">
    <property type="entry name" value="PAS"/>
</dbReference>
<reference evidence="11 12" key="2">
    <citation type="submission" date="2019-02" db="EMBL/GenBank/DDBJ databases">
        <title>'Lichenibacterium ramalinii' gen. nov. sp. nov., 'Lichenibacterium minor' gen. nov. sp. nov.</title>
        <authorList>
            <person name="Pankratov T."/>
        </authorList>
    </citation>
    <scope>NUCLEOTIDE SEQUENCE [LARGE SCALE GENOMIC DNA]</scope>
    <source>
        <strain evidence="11 12">RmlP001</strain>
    </source>
</reference>
<evidence type="ECO:0000259" key="10">
    <source>
        <dbReference type="PROSITE" id="PS50113"/>
    </source>
</evidence>
<dbReference type="Gene3D" id="3.30.450.40">
    <property type="match status" value="2"/>
</dbReference>
<evidence type="ECO:0000256" key="2">
    <source>
        <dbReference type="ARBA" id="ARBA00012438"/>
    </source>
</evidence>
<dbReference type="InterPro" id="IPR036890">
    <property type="entry name" value="HATPase_C_sf"/>
</dbReference>
<dbReference type="Proteomes" id="UP000289411">
    <property type="component" value="Unassembled WGS sequence"/>
</dbReference>
<dbReference type="AlphaFoldDB" id="A0A4Q2REH7"/>
<evidence type="ECO:0000256" key="1">
    <source>
        <dbReference type="ARBA" id="ARBA00000085"/>
    </source>
</evidence>
<dbReference type="Pfam" id="PF08448">
    <property type="entry name" value="PAS_4"/>
    <property type="match status" value="1"/>
</dbReference>
<dbReference type="PROSITE" id="PS50109">
    <property type="entry name" value="HIS_KIN"/>
    <property type="match status" value="1"/>
</dbReference>
<dbReference type="SUPFAM" id="SSF55785">
    <property type="entry name" value="PYP-like sensor domain (PAS domain)"/>
    <property type="match status" value="1"/>
</dbReference>
<dbReference type="CDD" id="cd00082">
    <property type="entry name" value="HisKA"/>
    <property type="match status" value="1"/>
</dbReference>
<dbReference type="InterPro" id="IPR013656">
    <property type="entry name" value="PAS_4"/>
</dbReference>
<dbReference type="InterPro" id="IPR003661">
    <property type="entry name" value="HisK_dim/P_dom"/>
</dbReference>
<dbReference type="Pfam" id="PF01590">
    <property type="entry name" value="GAF"/>
    <property type="match status" value="1"/>
</dbReference>
<dbReference type="InterPro" id="IPR036097">
    <property type="entry name" value="HisK_dim/P_sf"/>
</dbReference>
<dbReference type="Gene3D" id="1.10.287.130">
    <property type="match status" value="1"/>
</dbReference>
<dbReference type="InterPro" id="IPR035965">
    <property type="entry name" value="PAS-like_dom_sf"/>
</dbReference>
<dbReference type="InterPro" id="IPR000700">
    <property type="entry name" value="PAS-assoc_C"/>
</dbReference>
<dbReference type="SUPFAM" id="SSF55781">
    <property type="entry name" value="GAF domain-like"/>
    <property type="match status" value="2"/>
</dbReference>
<evidence type="ECO:0000256" key="7">
    <source>
        <dbReference type="SAM" id="MobiDB-lite"/>
    </source>
</evidence>
<dbReference type="InterPro" id="IPR001789">
    <property type="entry name" value="Sig_transdc_resp-reg_receiver"/>
</dbReference>
<feature type="domain" description="PAC" evidence="10">
    <location>
        <begin position="453"/>
        <end position="506"/>
    </location>
</feature>
<comment type="caution">
    <text evidence="11">The sequence shown here is derived from an EMBL/GenBank/DDBJ whole genome shotgun (WGS) entry which is preliminary data.</text>
</comment>
<dbReference type="SUPFAM" id="SSF52172">
    <property type="entry name" value="CheY-like"/>
    <property type="match status" value="1"/>
</dbReference>
<dbReference type="SMART" id="SM00388">
    <property type="entry name" value="HisKA"/>
    <property type="match status" value="1"/>
</dbReference>